<keyword evidence="1" id="KW-0812">Transmembrane</keyword>
<proteinExistence type="predicted"/>
<dbReference type="PANTHER" id="PTHR23028">
    <property type="entry name" value="ACETYLTRANSFERASE"/>
    <property type="match status" value="1"/>
</dbReference>
<feature type="transmembrane region" description="Helical" evidence="1">
    <location>
        <begin position="258"/>
        <end position="278"/>
    </location>
</feature>
<dbReference type="AlphaFoldDB" id="A0A078KPA7"/>
<feature type="transmembrane region" description="Helical" evidence="1">
    <location>
        <begin position="233"/>
        <end position="252"/>
    </location>
</feature>
<feature type="transmembrane region" description="Helical" evidence="1">
    <location>
        <begin position="50"/>
        <end position="68"/>
    </location>
</feature>
<feature type="domain" description="Acyltransferase 3" evidence="2">
    <location>
        <begin position="8"/>
        <end position="349"/>
    </location>
</feature>
<reference evidence="3 4" key="1">
    <citation type="submission" date="2014-06" db="EMBL/GenBank/DDBJ databases">
        <authorList>
            <person name="Urmite Genomes Urmite Genomes"/>
        </authorList>
    </citation>
    <scope>NUCLEOTIDE SEQUENCE [LARGE SCALE GENOMIC DNA]</scope>
</reference>
<evidence type="ECO:0000259" key="2">
    <source>
        <dbReference type="Pfam" id="PF01757"/>
    </source>
</evidence>
<keyword evidence="4" id="KW-1185">Reference proteome</keyword>
<organism evidence="3 4">
    <name type="scientific">Legionella massiliensis</name>
    <dbReference type="NCBI Taxonomy" id="1034943"/>
    <lineage>
        <taxon>Bacteria</taxon>
        <taxon>Pseudomonadati</taxon>
        <taxon>Pseudomonadota</taxon>
        <taxon>Gammaproteobacteria</taxon>
        <taxon>Legionellales</taxon>
        <taxon>Legionellaceae</taxon>
        <taxon>Legionella</taxon>
    </lineage>
</organism>
<dbReference type="eggNOG" id="COG1835">
    <property type="taxonomic scope" value="Bacteria"/>
</dbReference>
<feature type="transmembrane region" description="Helical" evidence="1">
    <location>
        <begin position="12"/>
        <end position="30"/>
    </location>
</feature>
<dbReference type="GO" id="GO:0000271">
    <property type="term" value="P:polysaccharide biosynthetic process"/>
    <property type="evidence" value="ECO:0007669"/>
    <property type="project" value="TreeGrafter"/>
</dbReference>
<feature type="transmembrane region" description="Helical" evidence="1">
    <location>
        <begin position="334"/>
        <end position="352"/>
    </location>
</feature>
<sequence length="379" mass="44493">MYGRRVFGLDVLRALAILIVVYAHGVIFQGNSHFLKKLYKIHIPIDGVDLFFVLSGFLIGHILLKAVSNGFFNISSLFEFWIRRWFRTLPNYFLILGCLMLIFNSYFDKYTIIKFIFFIQNLAYPHPDVFPEAWSLAVEEWFYLATPLLLFFLMKIKGLEHKRIILSWIFMIIIFSTAFRVYQAILMNLDGYAWEAHIRKEVFTRLDSLMYGILGAYLNRYHEKAWSAWANKCFALGIIMILGVLPAISAAISQKFFLNYISLTFYPISVLLLLPKLSAWNVGPGRIRNVIIFISKISYSMYLTHLSLIMFYVLPKVMGWMPFHLGRSEDLVRYIMYWTLTILISTILYKYYEQPMTSLRDKFSFRKLSIMPRPLTSST</sequence>
<keyword evidence="1" id="KW-1133">Transmembrane helix</keyword>
<keyword evidence="1" id="KW-0472">Membrane</keyword>
<gene>
    <name evidence="3" type="primary">oatA_1</name>
    <name evidence="3" type="ORF">BN59_00497</name>
</gene>
<feature type="transmembrane region" description="Helical" evidence="1">
    <location>
        <begin position="202"/>
        <end position="221"/>
    </location>
</feature>
<dbReference type="OrthoDB" id="9767863at2"/>
<keyword evidence="3" id="KW-0808">Transferase</keyword>
<dbReference type="STRING" id="1034943.BN59_00497"/>
<accession>A0A078KPA7</accession>
<protein>
    <submittedName>
        <fullName evidence="3">O-acetyltransferase OatA</fullName>
    </submittedName>
</protein>
<feature type="transmembrane region" description="Helical" evidence="1">
    <location>
        <begin position="133"/>
        <end position="153"/>
    </location>
</feature>
<feature type="transmembrane region" description="Helical" evidence="1">
    <location>
        <begin position="89"/>
        <end position="107"/>
    </location>
</feature>
<dbReference type="GO" id="GO:0016747">
    <property type="term" value="F:acyltransferase activity, transferring groups other than amino-acyl groups"/>
    <property type="evidence" value="ECO:0007669"/>
    <property type="project" value="InterPro"/>
</dbReference>
<dbReference type="RefSeq" id="WP_052403090.1">
    <property type="nucleotide sequence ID" value="NZ_CCVW01000001.1"/>
</dbReference>
<dbReference type="Pfam" id="PF01757">
    <property type="entry name" value="Acyl_transf_3"/>
    <property type="match status" value="1"/>
</dbReference>
<dbReference type="GO" id="GO:0016020">
    <property type="term" value="C:membrane"/>
    <property type="evidence" value="ECO:0007669"/>
    <property type="project" value="TreeGrafter"/>
</dbReference>
<dbReference type="Proteomes" id="UP000044071">
    <property type="component" value="Unassembled WGS sequence"/>
</dbReference>
<evidence type="ECO:0000313" key="4">
    <source>
        <dbReference type="Proteomes" id="UP000044071"/>
    </source>
</evidence>
<evidence type="ECO:0000256" key="1">
    <source>
        <dbReference type="SAM" id="Phobius"/>
    </source>
</evidence>
<name>A0A078KPA7_9GAMM</name>
<dbReference type="EMBL" id="CCSB01000001">
    <property type="protein sequence ID" value="CDZ76230.1"/>
    <property type="molecule type" value="Genomic_DNA"/>
</dbReference>
<feature type="transmembrane region" description="Helical" evidence="1">
    <location>
        <begin position="290"/>
        <end position="314"/>
    </location>
</feature>
<feature type="transmembrane region" description="Helical" evidence="1">
    <location>
        <begin position="165"/>
        <end position="182"/>
    </location>
</feature>
<dbReference type="PANTHER" id="PTHR23028:SF53">
    <property type="entry name" value="ACYL_TRANSF_3 DOMAIN-CONTAINING PROTEIN"/>
    <property type="match status" value="1"/>
</dbReference>
<dbReference type="InterPro" id="IPR050879">
    <property type="entry name" value="Acyltransferase_3"/>
</dbReference>
<dbReference type="InterPro" id="IPR002656">
    <property type="entry name" value="Acyl_transf_3_dom"/>
</dbReference>
<evidence type="ECO:0000313" key="3">
    <source>
        <dbReference type="EMBL" id="CDZ76230.1"/>
    </source>
</evidence>